<dbReference type="OrthoDB" id="1357589at2"/>
<dbReference type="EMBL" id="QUNI01000040">
    <property type="protein sequence ID" value="REG88382.1"/>
    <property type="molecule type" value="Genomic_DNA"/>
</dbReference>
<organism evidence="1 2">
    <name type="scientific">Flavobacterium aquicola</name>
    <dbReference type="NCBI Taxonomy" id="1682742"/>
    <lineage>
        <taxon>Bacteria</taxon>
        <taxon>Pseudomonadati</taxon>
        <taxon>Bacteroidota</taxon>
        <taxon>Flavobacteriia</taxon>
        <taxon>Flavobacteriales</taxon>
        <taxon>Flavobacteriaceae</taxon>
        <taxon>Flavobacterium</taxon>
    </lineage>
</organism>
<dbReference type="Proteomes" id="UP000257136">
    <property type="component" value="Unassembled WGS sequence"/>
</dbReference>
<evidence type="ECO:0000313" key="2">
    <source>
        <dbReference type="Proteomes" id="UP000257136"/>
    </source>
</evidence>
<evidence type="ECO:0000313" key="1">
    <source>
        <dbReference type="EMBL" id="REG88382.1"/>
    </source>
</evidence>
<name>A0A3E0DUU8_9FLAO</name>
<accession>A0A3E0DUU8</accession>
<dbReference type="PROSITE" id="PS51257">
    <property type="entry name" value="PROKAR_LIPOPROTEIN"/>
    <property type="match status" value="1"/>
</dbReference>
<keyword evidence="2" id="KW-1185">Reference proteome</keyword>
<sequence length="199" mass="23452">MRKIFVLLMFTILLTSCKDDYEQEELKAIEDVANDYLKTNDLLLNPTKFFDDQVIVKPNIDTLDIKVYFSDALLPISQVKEDNEWMFTDNNFKNASDSITFFSILNSQNFKDLKFREFAKSKLKLERPYTQFKSSQTKFTADEEYRVLNFSRVCFDDKRENGIVVIEYLVGYESGTSSGYHNSLLIKKKNGKWTYVRRK</sequence>
<proteinExistence type="predicted"/>
<dbReference type="RefSeq" id="WP_147298288.1">
    <property type="nucleotide sequence ID" value="NZ_QUNI01000040.1"/>
</dbReference>
<comment type="caution">
    <text evidence="1">The sequence shown here is derived from an EMBL/GenBank/DDBJ whole genome shotgun (WGS) entry which is preliminary data.</text>
</comment>
<protein>
    <recommendedName>
        <fullName evidence="3">Lipoprotein</fullName>
    </recommendedName>
</protein>
<dbReference type="AlphaFoldDB" id="A0A3E0DUU8"/>
<gene>
    <name evidence="1" type="ORF">C8P67_1402</name>
</gene>
<reference evidence="1 2" key="1">
    <citation type="submission" date="2018-08" db="EMBL/GenBank/DDBJ databases">
        <title>Genomic Encyclopedia of Archaeal and Bacterial Type Strains, Phase II (KMG-II): from individual species to whole genera.</title>
        <authorList>
            <person name="Goeker M."/>
        </authorList>
    </citation>
    <scope>NUCLEOTIDE SEQUENCE [LARGE SCALE GENOMIC DNA]</scope>
    <source>
        <strain evidence="1 2">DSM 100880</strain>
    </source>
</reference>
<evidence type="ECO:0008006" key="3">
    <source>
        <dbReference type="Google" id="ProtNLM"/>
    </source>
</evidence>